<name>A0ABY5DLB5_9ACTN</name>
<keyword evidence="2" id="KW-1185">Reference proteome</keyword>
<protein>
    <recommendedName>
        <fullName evidence="3">Glycosyltransferase family 1 protein</fullName>
    </recommendedName>
</protein>
<dbReference type="Proteomes" id="UP001056035">
    <property type="component" value="Chromosome"/>
</dbReference>
<evidence type="ECO:0000313" key="2">
    <source>
        <dbReference type="Proteomes" id="UP001056035"/>
    </source>
</evidence>
<proteinExistence type="predicted"/>
<organism evidence="1 2">
    <name type="scientific">Paraconexibacter antarcticus</name>
    <dbReference type="NCBI Taxonomy" id="2949664"/>
    <lineage>
        <taxon>Bacteria</taxon>
        <taxon>Bacillati</taxon>
        <taxon>Actinomycetota</taxon>
        <taxon>Thermoleophilia</taxon>
        <taxon>Solirubrobacterales</taxon>
        <taxon>Paraconexibacteraceae</taxon>
        <taxon>Paraconexibacter</taxon>
    </lineage>
</organism>
<sequence>MSTRFWIWELNADDPRGFRPGAPDADGGDADLRYFLGVAEALEPLLDEDVPCVLITWHLDRFDERFRDAVVLLINDEQYQLPSFAGQVRAVFKTGGTARNPWRETLGLHPAIASRTVLRELRNIGRSVRRRVQTTQTRGAPVYAIPLGFFRLTDVPLVPFAAREHDVFFAGSIESTRGLTLRPRLIARRQMAEALARARTQLPAMTVDYSNGGPMANPDAMVDGDVYSQRLSQARIVLCPRGNFDETYRLMEAARSGCVAVTERLPSRWYHRDAPVVELDRWAALTPVLEELLADPAALAERGDAMRRWWTETLSEEAIARYIAVRLGCATVPVP</sequence>
<evidence type="ECO:0008006" key="3">
    <source>
        <dbReference type="Google" id="ProtNLM"/>
    </source>
</evidence>
<dbReference type="RefSeq" id="WP_254569352.1">
    <property type="nucleotide sequence ID" value="NZ_CP098502.1"/>
</dbReference>
<accession>A0ABY5DLB5</accession>
<dbReference type="EMBL" id="CP098502">
    <property type="protein sequence ID" value="UTI62615.1"/>
    <property type="molecule type" value="Genomic_DNA"/>
</dbReference>
<evidence type="ECO:0000313" key="1">
    <source>
        <dbReference type="EMBL" id="UTI62615.1"/>
    </source>
</evidence>
<reference evidence="1 2" key="1">
    <citation type="submission" date="2022-06" db="EMBL/GenBank/DDBJ databases">
        <title>Paraconexibacter antarcticus.</title>
        <authorList>
            <person name="Kim C.S."/>
        </authorList>
    </citation>
    <scope>NUCLEOTIDE SEQUENCE [LARGE SCALE GENOMIC DNA]</scope>
    <source>
        <strain evidence="1 2">02-257</strain>
    </source>
</reference>
<gene>
    <name evidence="1" type="ORF">NBH00_14740</name>
</gene>